<gene>
    <name evidence="2" type="ORF">FHU37_005423</name>
</gene>
<proteinExistence type="predicted"/>
<sequence length="78" mass="8856">MRSEDVEFVGGPLDGRVLPVPVGPLGNPPRRYDVPVPPDGDEPGYTLHYRRAADPRARRSRRLWRYEFQPETTDPAGK</sequence>
<evidence type="ECO:0000256" key="1">
    <source>
        <dbReference type="SAM" id="MobiDB-lite"/>
    </source>
</evidence>
<reference evidence="2 3" key="1">
    <citation type="submission" date="2020-07" db="EMBL/GenBank/DDBJ databases">
        <title>Sequencing the genomes of 1000 actinobacteria strains.</title>
        <authorList>
            <person name="Klenk H.-P."/>
        </authorList>
    </citation>
    <scope>NUCLEOTIDE SEQUENCE [LARGE SCALE GENOMIC DNA]</scope>
    <source>
        <strain evidence="2 3">DSM 42178</strain>
    </source>
</reference>
<evidence type="ECO:0000313" key="3">
    <source>
        <dbReference type="Proteomes" id="UP000567795"/>
    </source>
</evidence>
<name>A0A853A6C5_9ACTN</name>
<protein>
    <submittedName>
        <fullName evidence="2">Uncharacterized protein</fullName>
    </submittedName>
</protein>
<dbReference type="AlphaFoldDB" id="A0A853A6C5"/>
<dbReference type="Proteomes" id="UP000567795">
    <property type="component" value="Unassembled WGS sequence"/>
</dbReference>
<organism evidence="2 3">
    <name type="scientific">Allostreptomyces psammosilenae</name>
    <dbReference type="NCBI Taxonomy" id="1892865"/>
    <lineage>
        <taxon>Bacteria</taxon>
        <taxon>Bacillati</taxon>
        <taxon>Actinomycetota</taxon>
        <taxon>Actinomycetes</taxon>
        <taxon>Kitasatosporales</taxon>
        <taxon>Streptomycetaceae</taxon>
        <taxon>Allostreptomyces</taxon>
    </lineage>
</organism>
<keyword evidence="3" id="KW-1185">Reference proteome</keyword>
<accession>A0A853A6C5</accession>
<feature type="compositionally biased region" description="Low complexity" evidence="1">
    <location>
        <begin position="9"/>
        <end position="29"/>
    </location>
</feature>
<dbReference type="RefSeq" id="WP_179817214.1">
    <property type="nucleotide sequence ID" value="NZ_JACBZD010000002.1"/>
</dbReference>
<feature type="region of interest" description="Disordered" evidence="1">
    <location>
        <begin position="1"/>
        <end position="53"/>
    </location>
</feature>
<evidence type="ECO:0000313" key="2">
    <source>
        <dbReference type="EMBL" id="NYI08394.1"/>
    </source>
</evidence>
<comment type="caution">
    <text evidence="2">The sequence shown here is derived from an EMBL/GenBank/DDBJ whole genome shotgun (WGS) entry which is preliminary data.</text>
</comment>
<dbReference type="EMBL" id="JACBZD010000002">
    <property type="protein sequence ID" value="NYI08394.1"/>
    <property type="molecule type" value="Genomic_DNA"/>
</dbReference>